<evidence type="ECO:0000313" key="4">
    <source>
        <dbReference type="Proteomes" id="UP000017131"/>
    </source>
</evidence>
<accession>A0ABN0PCF9</accession>
<feature type="transmembrane region" description="Helical" evidence="1">
    <location>
        <begin position="7"/>
        <end position="28"/>
    </location>
</feature>
<keyword evidence="4" id="KW-1185">Reference proteome</keyword>
<protein>
    <recommendedName>
        <fullName evidence="2">PepSY domain-containing protein</fullName>
    </recommendedName>
</protein>
<sequence length="189" mass="21704">MVLKKMIKILLIVIICILIVILCAVIYFKSTQHDYTQQEVKQLVDDRYDGKIQSITLNKAKTTYKVKLLDEGLKYDLEVDKKDGAIKNVHTVKVKQPTKSKSQQEKATKKKETPYISEETAKAVAQHQVPGQFVYIDLEKEHNPPFYTVQQIVDDDEGAVIKVNALNKKVLSVSWFEIKDDDDDDDFDD</sequence>
<keyword evidence="1" id="KW-1133">Transmembrane helix</keyword>
<dbReference type="InterPro" id="IPR025711">
    <property type="entry name" value="PepSY"/>
</dbReference>
<dbReference type="Gene3D" id="3.10.450.40">
    <property type="match status" value="2"/>
</dbReference>
<keyword evidence="1" id="KW-0472">Membrane</keyword>
<feature type="domain" description="PepSY" evidence="2">
    <location>
        <begin position="116"/>
        <end position="173"/>
    </location>
</feature>
<evidence type="ECO:0000259" key="2">
    <source>
        <dbReference type="Pfam" id="PF03413"/>
    </source>
</evidence>
<dbReference type="RefSeq" id="WP_023015682.1">
    <property type="nucleotide sequence ID" value="NZ_AXDY01000006.1"/>
</dbReference>
<name>A0ABN0PCF9_STASI</name>
<evidence type="ECO:0000256" key="1">
    <source>
        <dbReference type="SAM" id="Phobius"/>
    </source>
</evidence>
<dbReference type="Proteomes" id="UP000017131">
    <property type="component" value="Unassembled WGS sequence"/>
</dbReference>
<gene>
    <name evidence="3" type="ORF">SSIM_07835</name>
</gene>
<dbReference type="EMBL" id="AXDY01000006">
    <property type="protein sequence ID" value="ERS93184.1"/>
    <property type="molecule type" value="Genomic_DNA"/>
</dbReference>
<evidence type="ECO:0000313" key="3">
    <source>
        <dbReference type="EMBL" id="ERS93184.1"/>
    </source>
</evidence>
<feature type="domain" description="PepSY" evidence="2">
    <location>
        <begin position="36"/>
        <end position="87"/>
    </location>
</feature>
<organism evidence="3 4">
    <name type="scientific">Staphylococcus simulans UMC-CNS-990</name>
    <dbReference type="NCBI Taxonomy" id="1405498"/>
    <lineage>
        <taxon>Bacteria</taxon>
        <taxon>Bacillati</taxon>
        <taxon>Bacillota</taxon>
        <taxon>Bacilli</taxon>
        <taxon>Bacillales</taxon>
        <taxon>Staphylococcaceae</taxon>
        <taxon>Staphylococcus</taxon>
    </lineage>
</organism>
<dbReference type="Pfam" id="PF03413">
    <property type="entry name" value="PepSY"/>
    <property type="match status" value="2"/>
</dbReference>
<reference evidence="3 4" key="1">
    <citation type="journal article" date="2013" name="Genome Announc.">
        <title>Draft Genome Sequence of Staphylococcus simulans UMC-CNS-990, Isolated from a Case of Chronic Bovine Mastitis.</title>
        <authorList>
            <person name="Calcutt M.J."/>
            <person name="Foecking M.F."/>
            <person name="Hsieh H.Y."/>
            <person name="Perry J."/>
            <person name="Stewart G.C."/>
            <person name="Middleton J.R."/>
        </authorList>
    </citation>
    <scope>NUCLEOTIDE SEQUENCE [LARGE SCALE GENOMIC DNA]</scope>
    <source>
        <strain evidence="3 4">UMC-CNS-990</strain>
    </source>
</reference>
<keyword evidence="1" id="KW-0812">Transmembrane</keyword>
<proteinExistence type="predicted"/>
<comment type="caution">
    <text evidence="3">The sequence shown here is derived from an EMBL/GenBank/DDBJ whole genome shotgun (WGS) entry which is preliminary data.</text>
</comment>